<dbReference type="Pfam" id="PF00929">
    <property type="entry name" value="RNase_T"/>
    <property type="match status" value="1"/>
</dbReference>
<evidence type="ECO:0000259" key="3">
    <source>
        <dbReference type="SMART" id="SM00479"/>
    </source>
</evidence>
<dbReference type="PANTHER" id="PTHR30231:SF37">
    <property type="entry name" value="EXODEOXYRIBONUCLEASE 10"/>
    <property type="match status" value="1"/>
</dbReference>
<dbReference type="CDD" id="cd06127">
    <property type="entry name" value="DEDDh"/>
    <property type="match status" value="1"/>
</dbReference>
<name>A0A5D3WK24_9BACT</name>
<dbReference type="GO" id="GO:0005829">
    <property type="term" value="C:cytosol"/>
    <property type="evidence" value="ECO:0007669"/>
    <property type="project" value="TreeGrafter"/>
</dbReference>
<dbReference type="NCBIfam" id="TIGR00573">
    <property type="entry name" value="dnaq"/>
    <property type="match status" value="1"/>
</dbReference>
<gene>
    <name evidence="4" type="ORF">EDC39_103171</name>
</gene>
<proteinExistence type="predicted"/>
<evidence type="ECO:0000313" key="4">
    <source>
        <dbReference type="EMBL" id="TYO99325.1"/>
    </source>
</evidence>
<dbReference type="GO" id="GO:0003677">
    <property type="term" value="F:DNA binding"/>
    <property type="evidence" value="ECO:0007669"/>
    <property type="project" value="InterPro"/>
</dbReference>
<feature type="domain" description="Exonuclease" evidence="3">
    <location>
        <begin position="19"/>
        <end position="184"/>
    </location>
</feature>
<dbReference type="FunFam" id="3.30.420.10:FF:000045">
    <property type="entry name" value="3'-5' exonuclease DinG"/>
    <property type="match status" value="1"/>
</dbReference>
<dbReference type="SMART" id="SM00479">
    <property type="entry name" value="EXOIII"/>
    <property type="match status" value="1"/>
</dbReference>
<comment type="function">
    <text evidence="1">DNA polymerase III is a complex, multichain enzyme responsible for most of the replicative synthesis in bacteria. The epsilon subunit contain the editing function and is a proofreading 3'-5' exonuclease.</text>
</comment>
<comment type="subunit">
    <text evidence="2">DNA polymerase III contains a core (composed of alpha, epsilon and theta chains) that associates with a tau subunit. This core dimerizes to form the POLIII' complex. PolIII' associates with the gamma complex (composed of gamma, delta, delta', psi and chi chains) and with the beta chain to form the complete DNA polymerase III complex.</text>
</comment>
<accession>A0A5D3WK24</accession>
<evidence type="ECO:0000256" key="1">
    <source>
        <dbReference type="ARBA" id="ARBA00025483"/>
    </source>
</evidence>
<dbReference type="AlphaFoldDB" id="A0A5D3WK24"/>
<sequence>MLNQPSLFGTDEACLLDRPLAVIDLETTGTGPTRDRVIEIGLILVRGGEEEERWSTLVNPQRRLSPFIEGYTGITTAMLQDAPTFAEIAGSLRQRLANRLLVAHNVRFDYGFLQAEYARLDQSLACPTLCTVRLSRQLYPQERRHNLDNIISRHRIACVSRHRALDDALALADFLRCLRAEQPVALLDKAVRKQLKPF</sequence>
<dbReference type="Proteomes" id="UP000324159">
    <property type="component" value="Unassembled WGS sequence"/>
</dbReference>
<dbReference type="Gene3D" id="3.30.420.10">
    <property type="entry name" value="Ribonuclease H-like superfamily/Ribonuclease H"/>
    <property type="match status" value="1"/>
</dbReference>
<dbReference type="InterPro" id="IPR013520">
    <property type="entry name" value="Ribonucl_H"/>
</dbReference>
<dbReference type="InterPro" id="IPR012337">
    <property type="entry name" value="RNaseH-like_sf"/>
</dbReference>
<keyword evidence="4" id="KW-0269">Exonuclease</keyword>
<keyword evidence="5" id="KW-1185">Reference proteome</keyword>
<evidence type="ECO:0000313" key="5">
    <source>
        <dbReference type="Proteomes" id="UP000324159"/>
    </source>
</evidence>
<dbReference type="RefSeq" id="WP_187426652.1">
    <property type="nucleotide sequence ID" value="NZ_VNIB01000003.1"/>
</dbReference>
<organism evidence="4 5">
    <name type="scientific">Geothermobacter ehrlichii</name>
    <dbReference type="NCBI Taxonomy" id="213224"/>
    <lineage>
        <taxon>Bacteria</taxon>
        <taxon>Pseudomonadati</taxon>
        <taxon>Thermodesulfobacteriota</taxon>
        <taxon>Desulfuromonadia</taxon>
        <taxon>Desulfuromonadales</taxon>
        <taxon>Geothermobacteraceae</taxon>
        <taxon>Geothermobacter</taxon>
    </lineage>
</organism>
<protein>
    <submittedName>
        <fullName evidence="4">DNA polymerase III epsilon subunit family exonuclease</fullName>
    </submittedName>
</protein>
<evidence type="ECO:0000256" key="2">
    <source>
        <dbReference type="ARBA" id="ARBA00026073"/>
    </source>
</evidence>
<dbReference type="GO" id="GO:0003887">
    <property type="term" value="F:DNA-directed DNA polymerase activity"/>
    <property type="evidence" value="ECO:0007669"/>
    <property type="project" value="InterPro"/>
</dbReference>
<dbReference type="GO" id="GO:0045004">
    <property type="term" value="P:DNA replication proofreading"/>
    <property type="evidence" value="ECO:0007669"/>
    <property type="project" value="TreeGrafter"/>
</dbReference>
<keyword evidence="4" id="KW-0378">Hydrolase</keyword>
<dbReference type="PANTHER" id="PTHR30231">
    <property type="entry name" value="DNA POLYMERASE III SUBUNIT EPSILON"/>
    <property type="match status" value="1"/>
</dbReference>
<dbReference type="InterPro" id="IPR036397">
    <property type="entry name" value="RNaseH_sf"/>
</dbReference>
<keyword evidence="4" id="KW-0540">Nuclease</keyword>
<dbReference type="EMBL" id="VNIB01000003">
    <property type="protein sequence ID" value="TYO99325.1"/>
    <property type="molecule type" value="Genomic_DNA"/>
</dbReference>
<dbReference type="GO" id="GO:0008408">
    <property type="term" value="F:3'-5' exonuclease activity"/>
    <property type="evidence" value="ECO:0007669"/>
    <property type="project" value="TreeGrafter"/>
</dbReference>
<dbReference type="InterPro" id="IPR006054">
    <property type="entry name" value="DnaQ"/>
</dbReference>
<dbReference type="SUPFAM" id="SSF53098">
    <property type="entry name" value="Ribonuclease H-like"/>
    <property type="match status" value="1"/>
</dbReference>
<comment type="caution">
    <text evidence="4">The sequence shown here is derived from an EMBL/GenBank/DDBJ whole genome shotgun (WGS) entry which is preliminary data.</text>
</comment>
<reference evidence="4 5" key="1">
    <citation type="submission" date="2019-07" db="EMBL/GenBank/DDBJ databases">
        <title>Genomic Encyclopedia of Type Strains, Phase IV (KMG-IV): sequencing the most valuable type-strain genomes for metagenomic binning, comparative biology and taxonomic classification.</title>
        <authorList>
            <person name="Goeker M."/>
        </authorList>
    </citation>
    <scope>NUCLEOTIDE SEQUENCE [LARGE SCALE GENOMIC DNA]</scope>
    <source>
        <strain evidence="4 5">SS015</strain>
    </source>
</reference>